<dbReference type="InterPro" id="IPR007153">
    <property type="entry name" value="Adenosine_kinase"/>
</dbReference>
<dbReference type="SUPFAM" id="SSF103165">
    <property type="entry name" value="Ta1353-like"/>
    <property type="match status" value="1"/>
</dbReference>
<protein>
    <submittedName>
        <fullName evidence="1">DUF355-domain-containing protein</fullName>
    </submittedName>
</protein>
<sequence length="189" mass="20023">MSSEATPTLSLVPISNPNGLNFILGQSVSTLIAISPEHLINSHQKHFIKTVEDVAEVLAQSSPHAKWGVAFCEASGPRLIRYDGNATDLEQLAVTNAEKIAAGHTFIVFVDGIYPVAVLPAIKALPETCRIFCATANPTLVVVASSTSAEGVQRGVLGVLDGFPPLGVEAEEDRSSRIGFLRTVGYKRG</sequence>
<accession>A0A139AUG4</accession>
<dbReference type="Gene3D" id="3.40.1520.10">
    <property type="entry name" value="Ta1353-like"/>
    <property type="match status" value="1"/>
</dbReference>
<gene>
    <name evidence="1" type="ORF">M427DRAFT_28109</name>
</gene>
<proteinExistence type="predicted"/>
<dbReference type="AlphaFoldDB" id="A0A139AUG4"/>
<dbReference type="InterPro" id="IPR036902">
    <property type="entry name" value="Ta1353-like_sf"/>
</dbReference>
<reference evidence="1 2" key="1">
    <citation type="journal article" date="2015" name="Genome Biol. Evol.">
        <title>Phylogenomic analyses indicate that early fungi evolved digesting cell walls of algal ancestors of land plants.</title>
        <authorList>
            <person name="Chang Y."/>
            <person name="Wang S."/>
            <person name="Sekimoto S."/>
            <person name="Aerts A.L."/>
            <person name="Choi C."/>
            <person name="Clum A."/>
            <person name="LaButti K.M."/>
            <person name="Lindquist E.A."/>
            <person name="Yee Ngan C."/>
            <person name="Ohm R.A."/>
            <person name="Salamov A.A."/>
            <person name="Grigoriev I.V."/>
            <person name="Spatafora J.W."/>
            <person name="Berbee M.L."/>
        </authorList>
    </citation>
    <scope>NUCLEOTIDE SEQUENCE [LARGE SCALE GENOMIC DNA]</scope>
    <source>
        <strain evidence="1 2">JEL478</strain>
    </source>
</reference>
<keyword evidence="2" id="KW-1185">Reference proteome</keyword>
<dbReference type="PANTHER" id="PTHR36155:SF1">
    <property type="entry name" value="BLL5354 PROTEIN"/>
    <property type="match status" value="1"/>
</dbReference>
<dbReference type="Pfam" id="PF04008">
    <property type="entry name" value="Adenosine_kin"/>
    <property type="match status" value="1"/>
</dbReference>
<dbReference type="OrthoDB" id="10252601at2759"/>
<dbReference type="STRING" id="1344416.A0A139AUG4"/>
<dbReference type="Proteomes" id="UP000070544">
    <property type="component" value="Unassembled WGS sequence"/>
</dbReference>
<evidence type="ECO:0000313" key="1">
    <source>
        <dbReference type="EMBL" id="KXS20371.1"/>
    </source>
</evidence>
<organism evidence="1 2">
    <name type="scientific">Gonapodya prolifera (strain JEL478)</name>
    <name type="common">Monoblepharis prolifera</name>
    <dbReference type="NCBI Taxonomy" id="1344416"/>
    <lineage>
        <taxon>Eukaryota</taxon>
        <taxon>Fungi</taxon>
        <taxon>Fungi incertae sedis</taxon>
        <taxon>Chytridiomycota</taxon>
        <taxon>Chytridiomycota incertae sedis</taxon>
        <taxon>Monoblepharidomycetes</taxon>
        <taxon>Monoblepharidales</taxon>
        <taxon>Gonapodyaceae</taxon>
        <taxon>Gonapodya</taxon>
    </lineage>
</organism>
<dbReference type="EMBL" id="KQ965735">
    <property type="protein sequence ID" value="KXS20371.1"/>
    <property type="molecule type" value="Genomic_DNA"/>
</dbReference>
<name>A0A139AUG4_GONPJ</name>
<evidence type="ECO:0000313" key="2">
    <source>
        <dbReference type="Proteomes" id="UP000070544"/>
    </source>
</evidence>
<dbReference type="PANTHER" id="PTHR36155">
    <property type="entry name" value="BLL5354 PROTEIN"/>
    <property type="match status" value="1"/>
</dbReference>